<evidence type="ECO:0000313" key="3">
    <source>
        <dbReference type="Proteomes" id="UP001164803"/>
    </source>
</evidence>
<dbReference type="RefSeq" id="WP_268045061.1">
    <property type="nucleotide sequence ID" value="NZ_CP104064.1"/>
</dbReference>
<reference evidence="2" key="1">
    <citation type="submission" date="2022-08" db="EMBL/GenBank/DDBJ databases">
        <title>Alicyclobacillus dauci DSM2870, complete genome.</title>
        <authorList>
            <person name="Wang Q."/>
            <person name="Cai R."/>
            <person name="Wang Z."/>
        </authorList>
    </citation>
    <scope>NUCLEOTIDE SEQUENCE</scope>
    <source>
        <strain evidence="2">DSM 28700</strain>
    </source>
</reference>
<protein>
    <submittedName>
        <fullName evidence="2">HD-GYP domain-containing protein</fullName>
    </submittedName>
</protein>
<dbReference type="Gene3D" id="1.10.3210.10">
    <property type="entry name" value="Hypothetical protein af1432"/>
    <property type="match status" value="1"/>
</dbReference>
<proteinExistence type="predicted"/>
<dbReference type="EMBL" id="CP104064">
    <property type="protein sequence ID" value="WAH37559.1"/>
    <property type="molecule type" value="Genomic_DNA"/>
</dbReference>
<dbReference type="SUPFAM" id="SSF109604">
    <property type="entry name" value="HD-domain/PDEase-like"/>
    <property type="match status" value="1"/>
</dbReference>
<evidence type="ECO:0000313" key="2">
    <source>
        <dbReference type="EMBL" id="WAH37559.1"/>
    </source>
</evidence>
<dbReference type="PANTHER" id="PTHR43155:SF2">
    <property type="entry name" value="CYCLIC DI-GMP PHOSPHODIESTERASE PA4108"/>
    <property type="match status" value="1"/>
</dbReference>
<keyword evidence="3" id="KW-1185">Reference proteome</keyword>
<feature type="domain" description="HD-GYP" evidence="1">
    <location>
        <begin position="101"/>
        <end position="297"/>
    </location>
</feature>
<name>A0ABY6Z5J9_9BACL</name>
<organism evidence="2 3">
    <name type="scientific">Alicyclobacillus dauci</name>
    <dbReference type="NCBI Taxonomy" id="1475485"/>
    <lineage>
        <taxon>Bacteria</taxon>
        <taxon>Bacillati</taxon>
        <taxon>Bacillota</taxon>
        <taxon>Bacilli</taxon>
        <taxon>Bacillales</taxon>
        <taxon>Alicyclobacillaceae</taxon>
        <taxon>Alicyclobacillus</taxon>
    </lineage>
</organism>
<dbReference type="Proteomes" id="UP001164803">
    <property type="component" value="Chromosome"/>
</dbReference>
<dbReference type="PROSITE" id="PS51832">
    <property type="entry name" value="HD_GYP"/>
    <property type="match status" value="1"/>
</dbReference>
<dbReference type="PANTHER" id="PTHR43155">
    <property type="entry name" value="CYCLIC DI-GMP PHOSPHODIESTERASE PA4108-RELATED"/>
    <property type="match status" value="1"/>
</dbReference>
<sequence>MRKVMVGMDDSQSVRRLIGRPVPTNLISRHGALVLSKGQILTPAQALKAERHAITYMNERDRYEHFLQDVTHELHDVLHFVRRREQLPLKEIEDNISPLIMKLSQIESVTSLLNLLRAHDEYTVRHSVAVGVLSTRIGQLWGLDDTDLQALIVAATMHDIGKIKVPEEVLNKPGSLTYDEFRLMKQHTVYGYQVMEKTKGLSLRQALTALQHHERMDGSGYPFGSPGTETALFARIVAIADVFHAMISNRVYKKAVSIFEVLDEINSGKRVKYDMNFATVFLNSICSGLKGVPVTLDDGRRGTVMEIRQEDRLEIEVDVNEKTLVFHADAGLTLEDEFAGLDTHR</sequence>
<dbReference type="InterPro" id="IPR003607">
    <property type="entry name" value="HD/PDEase_dom"/>
</dbReference>
<evidence type="ECO:0000259" key="1">
    <source>
        <dbReference type="PROSITE" id="PS51832"/>
    </source>
</evidence>
<dbReference type="CDD" id="cd00077">
    <property type="entry name" value="HDc"/>
    <property type="match status" value="1"/>
</dbReference>
<dbReference type="SMART" id="SM00471">
    <property type="entry name" value="HDc"/>
    <property type="match status" value="1"/>
</dbReference>
<dbReference type="InterPro" id="IPR037522">
    <property type="entry name" value="HD_GYP_dom"/>
</dbReference>
<gene>
    <name evidence="2" type="ORF">NZD86_03230</name>
</gene>
<accession>A0ABY6Z5J9</accession>
<dbReference type="Pfam" id="PF13487">
    <property type="entry name" value="HD_5"/>
    <property type="match status" value="1"/>
</dbReference>